<dbReference type="GO" id="GO:0005737">
    <property type="term" value="C:cytoplasm"/>
    <property type="evidence" value="ECO:0007669"/>
    <property type="project" value="TreeGrafter"/>
</dbReference>
<dbReference type="Gene3D" id="3.40.140.10">
    <property type="entry name" value="Cytidine Deaminase, domain 2"/>
    <property type="match status" value="1"/>
</dbReference>
<dbReference type="Pfam" id="PF00383">
    <property type="entry name" value="dCMP_cyt_deam_1"/>
    <property type="match status" value="1"/>
</dbReference>
<dbReference type="InterPro" id="IPR016473">
    <property type="entry name" value="dCMP_deaminase"/>
</dbReference>
<feature type="active site" description="Proton donor" evidence="6">
    <location>
        <position position="81"/>
    </location>
</feature>
<accession>A0A9D1G010</accession>
<proteinExistence type="inferred from homology"/>
<evidence type="ECO:0000256" key="4">
    <source>
        <dbReference type="ARBA" id="ARBA00022801"/>
    </source>
</evidence>
<dbReference type="InterPro" id="IPR016193">
    <property type="entry name" value="Cytidine_deaminase-like"/>
</dbReference>
<dbReference type="GO" id="GO:0006220">
    <property type="term" value="P:pyrimidine nucleotide metabolic process"/>
    <property type="evidence" value="ECO:0007669"/>
    <property type="project" value="InterPro"/>
</dbReference>
<dbReference type="InterPro" id="IPR016192">
    <property type="entry name" value="APOBEC/CMP_deaminase_Zn-bd"/>
</dbReference>
<dbReference type="InterPro" id="IPR035105">
    <property type="entry name" value="Deoxycytidylate_deaminase_dom"/>
</dbReference>
<feature type="binding site" evidence="7">
    <location>
        <position position="110"/>
    </location>
    <ligand>
        <name>Zn(2+)</name>
        <dbReference type="ChEBI" id="CHEBI:29105"/>
        <note>catalytic</note>
    </ligand>
</feature>
<dbReference type="SUPFAM" id="SSF53927">
    <property type="entry name" value="Cytidine deaminase-like"/>
    <property type="match status" value="1"/>
</dbReference>
<dbReference type="PROSITE" id="PS00903">
    <property type="entry name" value="CYT_DCMP_DEAMINASES_1"/>
    <property type="match status" value="1"/>
</dbReference>
<evidence type="ECO:0000313" key="9">
    <source>
        <dbReference type="EMBL" id="HIS92557.1"/>
    </source>
</evidence>
<evidence type="ECO:0000256" key="3">
    <source>
        <dbReference type="ARBA" id="ARBA00022723"/>
    </source>
</evidence>
<dbReference type="PANTHER" id="PTHR11086:SF18">
    <property type="entry name" value="DEOXYCYTIDYLATE DEAMINASE"/>
    <property type="match status" value="1"/>
</dbReference>
<dbReference type="PIRSF" id="PIRSF006019">
    <property type="entry name" value="dCMP_deaminase"/>
    <property type="match status" value="1"/>
</dbReference>
<evidence type="ECO:0000313" key="10">
    <source>
        <dbReference type="Proteomes" id="UP000824140"/>
    </source>
</evidence>
<name>A0A9D1G010_9FIRM</name>
<keyword evidence="5 7" id="KW-0862">Zinc</keyword>
<organism evidence="9 10">
    <name type="scientific">Candidatus Alectryocaccomicrobium excrementavium</name>
    <dbReference type="NCBI Taxonomy" id="2840668"/>
    <lineage>
        <taxon>Bacteria</taxon>
        <taxon>Bacillati</taxon>
        <taxon>Bacillota</taxon>
        <taxon>Clostridia</taxon>
        <taxon>Candidatus Alectryocaccomicrobium</taxon>
    </lineage>
</organism>
<dbReference type="Proteomes" id="UP000824140">
    <property type="component" value="Unassembled WGS sequence"/>
</dbReference>
<comment type="cofactor">
    <cofactor evidence="1 7">
        <name>Zn(2+)</name>
        <dbReference type="ChEBI" id="CHEBI:29105"/>
    </cofactor>
</comment>
<sequence length="151" mass="16927">MDKWDERFMQTARLVATWASCYQAERKIGAVIVKNKRIMTTGYNGAPAGVKTCQERGECMRRIWNIQSGTRQEFCYAIHAEQNAIIQAARLGVSIDGGTLYCTHQPCAVCAKMIVNAGIVRVVYEQGYPDEFAVQMMKEGGVELCRFGEMT</sequence>
<protein>
    <submittedName>
        <fullName evidence="9">dCMP deaminase family protein</fullName>
    </submittedName>
</protein>
<gene>
    <name evidence="9" type="ORF">IAA84_06010</name>
</gene>
<dbReference type="GO" id="GO:0008270">
    <property type="term" value="F:zinc ion binding"/>
    <property type="evidence" value="ECO:0007669"/>
    <property type="project" value="InterPro"/>
</dbReference>
<comment type="similarity">
    <text evidence="2">Belongs to the cytidine and deoxycytidylate deaminase family.</text>
</comment>
<evidence type="ECO:0000259" key="8">
    <source>
        <dbReference type="PROSITE" id="PS51747"/>
    </source>
</evidence>
<dbReference type="InterPro" id="IPR015517">
    <property type="entry name" value="dCMP_deaminase-rel"/>
</dbReference>
<dbReference type="EMBL" id="DVJN01000117">
    <property type="protein sequence ID" value="HIS92557.1"/>
    <property type="molecule type" value="Genomic_DNA"/>
</dbReference>
<reference evidence="9" key="1">
    <citation type="submission" date="2020-10" db="EMBL/GenBank/DDBJ databases">
        <authorList>
            <person name="Gilroy R."/>
        </authorList>
    </citation>
    <scope>NUCLEOTIDE SEQUENCE</scope>
    <source>
        <strain evidence="9">13766</strain>
    </source>
</reference>
<feature type="binding site" evidence="7">
    <location>
        <position position="107"/>
    </location>
    <ligand>
        <name>Zn(2+)</name>
        <dbReference type="ChEBI" id="CHEBI:29105"/>
        <note>catalytic</note>
    </ligand>
</feature>
<evidence type="ECO:0000256" key="1">
    <source>
        <dbReference type="ARBA" id="ARBA00001947"/>
    </source>
</evidence>
<keyword evidence="4" id="KW-0378">Hydrolase</keyword>
<keyword evidence="3 7" id="KW-0479">Metal-binding</keyword>
<feature type="binding site" evidence="7">
    <location>
        <position position="79"/>
    </location>
    <ligand>
        <name>Zn(2+)</name>
        <dbReference type="ChEBI" id="CHEBI:29105"/>
        <note>catalytic</note>
    </ligand>
</feature>
<dbReference type="CDD" id="cd01286">
    <property type="entry name" value="deoxycytidylate_deaminase"/>
    <property type="match status" value="1"/>
</dbReference>
<dbReference type="PROSITE" id="PS51747">
    <property type="entry name" value="CYT_DCMP_DEAMINASES_2"/>
    <property type="match status" value="1"/>
</dbReference>
<dbReference type="GO" id="GO:0004132">
    <property type="term" value="F:dCMP deaminase activity"/>
    <property type="evidence" value="ECO:0007669"/>
    <property type="project" value="InterPro"/>
</dbReference>
<reference evidence="9" key="2">
    <citation type="journal article" date="2021" name="PeerJ">
        <title>Extensive microbial diversity within the chicken gut microbiome revealed by metagenomics and culture.</title>
        <authorList>
            <person name="Gilroy R."/>
            <person name="Ravi A."/>
            <person name="Getino M."/>
            <person name="Pursley I."/>
            <person name="Horton D.L."/>
            <person name="Alikhan N.F."/>
            <person name="Baker D."/>
            <person name="Gharbi K."/>
            <person name="Hall N."/>
            <person name="Watson M."/>
            <person name="Adriaenssens E.M."/>
            <person name="Foster-Nyarko E."/>
            <person name="Jarju S."/>
            <person name="Secka A."/>
            <person name="Antonio M."/>
            <person name="Oren A."/>
            <person name="Chaudhuri R.R."/>
            <person name="La Ragione R."/>
            <person name="Hildebrand F."/>
            <person name="Pallen M.J."/>
        </authorList>
    </citation>
    <scope>NUCLEOTIDE SEQUENCE</scope>
    <source>
        <strain evidence="9">13766</strain>
    </source>
</reference>
<dbReference type="PANTHER" id="PTHR11086">
    <property type="entry name" value="DEOXYCYTIDYLATE DEAMINASE-RELATED"/>
    <property type="match status" value="1"/>
</dbReference>
<dbReference type="AlphaFoldDB" id="A0A9D1G010"/>
<evidence type="ECO:0000256" key="7">
    <source>
        <dbReference type="PIRSR" id="PIRSR006019-2"/>
    </source>
</evidence>
<comment type="caution">
    <text evidence="9">The sequence shown here is derived from an EMBL/GenBank/DDBJ whole genome shotgun (WGS) entry which is preliminary data.</text>
</comment>
<feature type="domain" description="CMP/dCMP-type deaminase" evidence="8">
    <location>
        <begin position="3"/>
        <end position="144"/>
    </location>
</feature>
<evidence type="ECO:0000256" key="2">
    <source>
        <dbReference type="ARBA" id="ARBA00006576"/>
    </source>
</evidence>
<dbReference type="InterPro" id="IPR002125">
    <property type="entry name" value="CMP_dCMP_dom"/>
</dbReference>
<evidence type="ECO:0000256" key="6">
    <source>
        <dbReference type="PIRSR" id="PIRSR006019-1"/>
    </source>
</evidence>
<evidence type="ECO:0000256" key="5">
    <source>
        <dbReference type="ARBA" id="ARBA00022833"/>
    </source>
</evidence>